<dbReference type="SUPFAM" id="SSF56300">
    <property type="entry name" value="Metallo-dependent phosphatases"/>
    <property type="match status" value="1"/>
</dbReference>
<gene>
    <name evidence="1" type="ORF">UFOPK1493_04455</name>
</gene>
<evidence type="ECO:0000313" key="1">
    <source>
        <dbReference type="EMBL" id="CAB4602969.1"/>
    </source>
</evidence>
<dbReference type="AlphaFoldDB" id="A0A6J6GT01"/>
<proteinExistence type="predicted"/>
<name>A0A6J6GT01_9ZZZZ</name>
<protein>
    <submittedName>
        <fullName evidence="1">Unannotated protein</fullName>
    </submittedName>
</protein>
<dbReference type="EMBL" id="CAEZSR010000356">
    <property type="protein sequence ID" value="CAB4602969.1"/>
    <property type="molecule type" value="Genomic_DNA"/>
</dbReference>
<sequence length="308" mass="32949">MTACGPPAPDDVTFAFVGDSPYGTAAMASYPSIVDSIDADPEVAFVAHAGDVRGGDTDCRDDVLRRTFELYQQFDDPFWYTPGDNEWTDCHRLGGYLPTERLAFLRQLFFPRPGSTTGGLPMMVTTQAASGDPATAAFVEHTMFDRECATFGTVHVVGSRDGAEPWASYPGDPAGGRSAGDQPDLRIAELTARRAAAVAWIDRIFDQAAIAGSDAVFVMMQAEPSATDPEYAAVRERLLARAAAFDGPVMLGHGDQHTYVLTPDYGGVAGLTRLQVPGEQAAVDRWLRVTVRCGDEAGFDVETVVVGG</sequence>
<organism evidence="1">
    <name type="scientific">freshwater metagenome</name>
    <dbReference type="NCBI Taxonomy" id="449393"/>
    <lineage>
        <taxon>unclassified sequences</taxon>
        <taxon>metagenomes</taxon>
        <taxon>ecological metagenomes</taxon>
    </lineage>
</organism>
<accession>A0A6J6GT01</accession>
<dbReference type="InterPro" id="IPR029052">
    <property type="entry name" value="Metallo-depent_PP-like"/>
</dbReference>
<reference evidence="1" key="1">
    <citation type="submission" date="2020-05" db="EMBL/GenBank/DDBJ databases">
        <authorList>
            <person name="Chiriac C."/>
            <person name="Salcher M."/>
            <person name="Ghai R."/>
            <person name="Kavagutti S V."/>
        </authorList>
    </citation>
    <scope>NUCLEOTIDE SEQUENCE</scope>
</reference>